<dbReference type="Pfam" id="PF13715">
    <property type="entry name" value="CarbopepD_reg_2"/>
    <property type="match status" value="1"/>
</dbReference>
<dbReference type="NCBIfam" id="TIGR04056">
    <property type="entry name" value="OMP_RagA_SusC"/>
    <property type="match status" value="1"/>
</dbReference>
<dbReference type="EMBL" id="BLAX01000001">
    <property type="protein sequence ID" value="GET31310.1"/>
    <property type="molecule type" value="Genomic_DNA"/>
</dbReference>
<evidence type="ECO:0000256" key="5">
    <source>
        <dbReference type="ARBA" id="ARBA00023077"/>
    </source>
</evidence>
<dbReference type="InterPro" id="IPR023996">
    <property type="entry name" value="TonB-dep_OMP_SusC/RagA"/>
</dbReference>
<reference evidence="12 13" key="1">
    <citation type="submission" date="2019-10" db="EMBL/GenBank/DDBJ databases">
        <title>Prolixibacter strains distinguished by the presence of nitrate reductase genes were adept at nitrate-dependent anaerobic corrosion of metallic iron and carbon steel.</title>
        <authorList>
            <person name="Iino T."/>
            <person name="Shono N."/>
            <person name="Ito K."/>
            <person name="Nakamura R."/>
            <person name="Sueoka K."/>
            <person name="Harayama S."/>
            <person name="Ohkuma M."/>
        </authorList>
    </citation>
    <scope>NUCLEOTIDE SEQUENCE [LARGE SCALE GENOMIC DNA]</scope>
    <source>
        <strain evidence="12 13">JCM 13498</strain>
    </source>
</reference>
<dbReference type="PROSITE" id="PS52016">
    <property type="entry name" value="TONB_DEPENDENT_REC_3"/>
    <property type="match status" value="1"/>
</dbReference>
<dbReference type="NCBIfam" id="TIGR04057">
    <property type="entry name" value="SusC_RagA_signa"/>
    <property type="match status" value="1"/>
</dbReference>
<comment type="similarity">
    <text evidence="8 9">Belongs to the TonB-dependent receptor family.</text>
</comment>
<dbReference type="FunFam" id="2.60.40.1120:FF:000003">
    <property type="entry name" value="Outer membrane protein Omp121"/>
    <property type="match status" value="1"/>
</dbReference>
<keyword evidence="3 8" id="KW-1134">Transmembrane beta strand</keyword>
<proteinExistence type="inferred from homology"/>
<dbReference type="GO" id="GO:0009279">
    <property type="term" value="C:cell outer membrane"/>
    <property type="evidence" value="ECO:0007669"/>
    <property type="project" value="UniProtKB-SubCell"/>
</dbReference>
<keyword evidence="2 8" id="KW-0813">Transport</keyword>
<dbReference type="AlphaFoldDB" id="A0A5M4ATQ2"/>
<evidence type="ECO:0000259" key="10">
    <source>
        <dbReference type="Pfam" id="PF00593"/>
    </source>
</evidence>
<keyword evidence="6 8" id="KW-0472">Membrane</keyword>
<dbReference type="InterPro" id="IPR023997">
    <property type="entry name" value="TonB-dep_OMP_SusC/RagA_CS"/>
</dbReference>
<dbReference type="InterPro" id="IPR037066">
    <property type="entry name" value="Plug_dom_sf"/>
</dbReference>
<keyword evidence="4 8" id="KW-0812">Transmembrane</keyword>
<sequence>MKAFAQSKTIKGTVTDGTSGESLPGVTIVVKGTTTGTITDSKGNFTLSVPSPDVTLVFSYIGYAKQTIPLKNRSTINVKMQKDVSQLDEVKVVAVGYGTVKRENLTGSVASISSRALAKVPVTNVSEALAGRLPGVRVQTMDGAPGSDVIIRVRGGGSISQDNAPLYVVDGFPVDNLNDIAPADIQSIDVLKDAATTAIYGSRASNGVILITTKKAKAGKTTVSFDSHIQLNTFPKERKYKVLSPYDFVQMQYETAAMNNTLDQFTKDFGVYDDLELYKNVAPLDKQNDLFGNNTYSKYYNLSVTGGTAVTKMMFSYTGNRDDGLMVGSGLNRDAFVFKLNHKLSEKIKLDLGARVTNRVVNGAGTSGSSQLRVSRIVTAQPTNGLADQMIIDPNAVDQSYYNQFLLDQLNAAEYAKQDYRKRSDMSYVFNGALTYNILDNLTAKSAFTIENRTYENKRYYGPLTGVAQVNGGLPVGLKQDQQSRSYKLTNTLYYNFKNLGEHQLNVLLGQEVSSYSSKEQDVQAGGFRYSMTPDELFANMQLGQTQYTSQGTSEAANSDMLSFFSRLNYTFKDKYLFTATLRRDASSKFAKNNRVGYFPAFSAGWKISSEPFLMGSKAVNELKLRLSYGTTGNDRIPSNATNLLFAPNSPTDTRGPGFNNNQSASYYFMYSPGGVLYNPELKWETTVGKNIGLDFGFFKNRINGSLDVYSNQTKDLLIKAQIAPISGFNYQWKNIGNTSNKGAELGLNFRVVDKKDFSISINANVGVNRFKIDKLDGTQSLATASNWASTDLKENLDYLAEVGSEIGLIVGYVSDGFYTVDDFSSYDAATGQYILKPTDANGNPLVDDTPLLKISQLRPGTIKIKDLNGDGVINADDRRVIGHALPKATGGFGLTGNYKRFDFSAFFNWSYGNDEYNTGKIAFNMLYSSNGGRYQNMLATMDPSKRFTYVDTEGKYGPAGAVITDLATLGKMNAGKTIWSGNMSFAGRTPVLTDWAVEDGSYIRFSNLNIGYTVPVENSLISRLRIYFSANNLYLWTKYSGYDPDANGSRSDGYKALTPGVDYSTYPKSRSFNCGVNVTF</sequence>
<dbReference type="FunFam" id="2.170.130.10:FF:000008">
    <property type="entry name" value="SusC/RagA family TonB-linked outer membrane protein"/>
    <property type="match status" value="1"/>
</dbReference>
<dbReference type="SUPFAM" id="SSF56935">
    <property type="entry name" value="Porins"/>
    <property type="match status" value="1"/>
</dbReference>
<name>A0A5M4ATQ2_9BACT</name>
<feature type="domain" description="TonB-dependent receptor plug" evidence="11">
    <location>
        <begin position="103"/>
        <end position="208"/>
    </location>
</feature>
<evidence type="ECO:0000256" key="3">
    <source>
        <dbReference type="ARBA" id="ARBA00022452"/>
    </source>
</evidence>
<accession>A0A5M4ATQ2</accession>
<keyword evidence="5 9" id="KW-0798">TonB box</keyword>
<dbReference type="InterPro" id="IPR036942">
    <property type="entry name" value="Beta-barrel_TonB_sf"/>
</dbReference>
<dbReference type="Gene3D" id="2.170.130.10">
    <property type="entry name" value="TonB-dependent receptor, plug domain"/>
    <property type="match status" value="1"/>
</dbReference>
<comment type="caution">
    <text evidence="12">The sequence shown here is derived from an EMBL/GenBank/DDBJ whole genome shotgun (WGS) entry which is preliminary data.</text>
</comment>
<organism evidence="12 13">
    <name type="scientific">Prolixibacter bellariivorans</name>
    <dbReference type="NCBI Taxonomy" id="314319"/>
    <lineage>
        <taxon>Bacteria</taxon>
        <taxon>Pseudomonadati</taxon>
        <taxon>Bacteroidota</taxon>
        <taxon>Bacteroidia</taxon>
        <taxon>Marinilabiliales</taxon>
        <taxon>Prolixibacteraceae</taxon>
        <taxon>Prolixibacter</taxon>
    </lineage>
</organism>
<dbReference type="Gene3D" id="2.40.170.20">
    <property type="entry name" value="TonB-dependent receptor, beta-barrel domain"/>
    <property type="match status" value="1"/>
</dbReference>
<dbReference type="Gene3D" id="2.60.40.1120">
    <property type="entry name" value="Carboxypeptidase-like, regulatory domain"/>
    <property type="match status" value="1"/>
</dbReference>
<dbReference type="Proteomes" id="UP000391834">
    <property type="component" value="Unassembled WGS sequence"/>
</dbReference>
<protein>
    <submittedName>
        <fullName evidence="12">SusC/RagA family TonB-linked outer membrane protein</fullName>
    </submittedName>
</protein>
<dbReference type="Pfam" id="PF07715">
    <property type="entry name" value="Plug"/>
    <property type="match status" value="1"/>
</dbReference>
<evidence type="ECO:0000256" key="1">
    <source>
        <dbReference type="ARBA" id="ARBA00004571"/>
    </source>
</evidence>
<dbReference type="Pfam" id="PF00593">
    <property type="entry name" value="TonB_dep_Rec_b-barrel"/>
    <property type="match status" value="1"/>
</dbReference>
<evidence type="ECO:0000256" key="7">
    <source>
        <dbReference type="ARBA" id="ARBA00023237"/>
    </source>
</evidence>
<comment type="subcellular location">
    <subcellularLocation>
        <location evidence="1 8">Cell outer membrane</location>
        <topology evidence="1 8">Multi-pass membrane protein</topology>
    </subcellularLocation>
</comment>
<keyword evidence="7 8" id="KW-0998">Cell outer membrane</keyword>
<gene>
    <name evidence="12" type="ORF">PbJCM13498_01730</name>
</gene>
<keyword evidence="13" id="KW-1185">Reference proteome</keyword>
<feature type="domain" description="TonB-dependent receptor-like beta-barrel" evidence="10">
    <location>
        <begin position="408"/>
        <end position="1034"/>
    </location>
</feature>
<evidence type="ECO:0000256" key="4">
    <source>
        <dbReference type="ARBA" id="ARBA00022692"/>
    </source>
</evidence>
<dbReference type="InterPro" id="IPR000531">
    <property type="entry name" value="Beta-barrel_TonB"/>
</dbReference>
<dbReference type="SUPFAM" id="SSF49464">
    <property type="entry name" value="Carboxypeptidase regulatory domain-like"/>
    <property type="match status" value="1"/>
</dbReference>
<evidence type="ECO:0000259" key="11">
    <source>
        <dbReference type="Pfam" id="PF07715"/>
    </source>
</evidence>
<evidence type="ECO:0000256" key="2">
    <source>
        <dbReference type="ARBA" id="ARBA00022448"/>
    </source>
</evidence>
<dbReference type="InterPro" id="IPR039426">
    <property type="entry name" value="TonB-dep_rcpt-like"/>
</dbReference>
<evidence type="ECO:0000313" key="13">
    <source>
        <dbReference type="Proteomes" id="UP000391834"/>
    </source>
</evidence>
<dbReference type="InterPro" id="IPR008969">
    <property type="entry name" value="CarboxyPept-like_regulatory"/>
</dbReference>
<evidence type="ECO:0000256" key="6">
    <source>
        <dbReference type="ARBA" id="ARBA00023136"/>
    </source>
</evidence>
<dbReference type="RefSeq" id="WP_218032846.1">
    <property type="nucleotide sequence ID" value="NZ_BLAX01000001.1"/>
</dbReference>
<evidence type="ECO:0000256" key="9">
    <source>
        <dbReference type="RuleBase" id="RU003357"/>
    </source>
</evidence>
<evidence type="ECO:0000256" key="8">
    <source>
        <dbReference type="PROSITE-ProRule" id="PRU01360"/>
    </source>
</evidence>
<dbReference type="InterPro" id="IPR012910">
    <property type="entry name" value="Plug_dom"/>
</dbReference>
<evidence type="ECO:0000313" key="12">
    <source>
        <dbReference type="EMBL" id="GET31310.1"/>
    </source>
</evidence>